<protein>
    <submittedName>
        <fullName evidence="7">MurR/RpiR family transcriptional regulator</fullName>
    </submittedName>
</protein>
<organism evidence="7 8">
    <name type="scientific">Pararhodobacter oceanensis</name>
    <dbReference type="NCBI Taxonomy" id="2172121"/>
    <lineage>
        <taxon>Bacteria</taxon>
        <taxon>Pseudomonadati</taxon>
        <taxon>Pseudomonadota</taxon>
        <taxon>Alphaproteobacteria</taxon>
        <taxon>Rhodobacterales</taxon>
        <taxon>Paracoccaceae</taxon>
        <taxon>Pararhodobacter</taxon>
    </lineage>
</organism>
<dbReference type="Pfam" id="PF01418">
    <property type="entry name" value="HTH_6"/>
    <property type="match status" value="1"/>
</dbReference>
<dbReference type="RefSeq" id="WP_116556580.1">
    <property type="nucleotide sequence ID" value="NZ_QDKM01000001.1"/>
</dbReference>
<feature type="region of interest" description="Disordered" evidence="4">
    <location>
        <begin position="1"/>
        <end position="32"/>
    </location>
</feature>
<evidence type="ECO:0000313" key="8">
    <source>
        <dbReference type="Proteomes" id="UP000245911"/>
    </source>
</evidence>
<feature type="domain" description="SIS" evidence="6">
    <location>
        <begin position="159"/>
        <end position="296"/>
    </location>
</feature>
<dbReference type="GO" id="GO:0003677">
    <property type="term" value="F:DNA binding"/>
    <property type="evidence" value="ECO:0007669"/>
    <property type="project" value="UniProtKB-KW"/>
</dbReference>
<sequence>MKPARAISKNIAKNPEVSPDKSPETMPETPPVPETLDDLLKALAELVHTAPPAIGKLAAWALENPQDMAFHSVRTLAAKAEVNANTVFRLSVALGFSGFEPCREAFQAAFRKDDATYGLRAQRLHAGDGAQLPEQIKDAAHRNLDALFSTQHLGQIAQAVDLMLSARTIYCVGVRSCFALAHYLAYSGHMALENFAPPLTQSGSIADAIIGCGAEDLVVVISFAHYSLEVVRAHEIATARGARLIAITDSYTAPIARGADVVFDVPMEGPQSLPSLGAAFALTEALVGEMIIRSDSAAARIADYERQLLDFGVYI</sequence>
<proteinExistence type="predicted"/>
<evidence type="ECO:0000256" key="3">
    <source>
        <dbReference type="ARBA" id="ARBA00023163"/>
    </source>
</evidence>
<dbReference type="Gene3D" id="3.40.50.10490">
    <property type="entry name" value="Glucose-6-phosphate isomerase like protein, domain 1"/>
    <property type="match status" value="1"/>
</dbReference>
<dbReference type="SUPFAM" id="SSF46689">
    <property type="entry name" value="Homeodomain-like"/>
    <property type="match status" value="1"/>
</dbReference>
<dbReference type="AlphaFoldDB" id="A0A2T8HXL6"/>
<gene>
    <name evidence="7" type="ORF">DDE20_00995</name>
</gene>
<reference evidence="7 8" key="1">
    <citation type="submission" date="2018-04" db="EMBL/GenBank/DDBJ databases">
        <title>Pararhodobacter oceanense sp. nov., isolated from marine intertidal sediment.</title>
        <authorList>
            <person name="Wang X.-L."/>
            <person name="Du Z.-J."/>
        </authorList>
    </citation>
    <scope>NUCLEOTIDE SEQUENCE [LARGE SCALE GENOMIC DNA]</scope>
    <source>
        <strain evidence="7 8">AM505</strain>
    </source>
</reference>
<accession>A0A2T8HXL6</accession>
<dbReference type="EMBL" id="QDKM01000001">
    <property type="protein sequence ID" value="PVH30175.1"/>
    <property type="molecule type" value="Genomic_DNA"/>
</dbReference>
<keyword evidence="1" id="KW-0805">Transcription regulation</keyword>
<dbReference type="PROSITE" id="PS51071">
    <property type="entry name" value="HTH_RPIR"/>
    <property type="match status" value="1"/>
</dbReference>
<keyword evidence="3" id="KW-0804">Transcription</keyword>
<evidence type="ECO:0000259" key="6">
    <source>
        <dbReference type="PROSITE" id="PS51464"/>
    </source>
</evidence>
<dbReference type="InterPro" id="IPR046348">
    <property type="entry name" value="SIS_dom_sf"/>
</dbReference>
<dbReference type="Pfam" id="PF01380">
    <property type="entry name" value="SIS"/>
    <property type="match status" value="1"/>
</dbReference>
<dbReference type="InterPro" id="IPR036388">
    <property type="entry name" value="WH-like_DNA-bd_sf"/>
</dbReference>
<comment type="caution">
    <text evidence="7">The sequence shown here is derived from an EMBL/GenBank/DDBJ whole genome shotgun (WGS) entry which is preliminary data.</text>
</comment>
<evidence type="ECO:0000256" key="2">
    <source>
        <dbReference type="ARBA" id="ARBA00023125"/>
    </source>
</evidence>
<dbReference type="CDD" id="cd05013">
    <property type="entry name" value="SIS_RpiR"/>
    <property type="match status" value="1"/>
</dbReference>
<keyword evidence="8" id="KW-1185">Reference proteome</keyword>
<evidence type="ECO:0000256" key="1">
    <source>
        <dbReference type="ARBA" id="ARBA00023015"/>
    </source>
</evidence>
<dbReference type="Gene3D" id="1.10.10.10">
    <property type="entry name" value="Winged helix-like DNA-binding domain superfamily/Winged helix DNA-binding domain"/>
    <property type="match status" value="1"/>
</dbReference>
<dbReference type="GO" id="GO:0003700">
    <property type="term" value="F:DNA-binding transcription factor activity"/>
    <property type="evidence" value="ECO:0007669"/>
    <property type="project" value="InterPro"/>
</dbReference>
<dbReference type="GO" id="GO:1901135">
    <property type="term" value="P:carbohydrate derivative metabolic process"/>
    <property type="evidence" value="ECO:0007669"/>
    <property type="project" value="InterPro"/>
</dbReference>
<dbReference type="InterPro" id="IPR035472">
    <property type="entry name" value="RpiR-like_SIS"/>
</dbReference>
<dbReference type="PANTHER" id="PTHR30514">
    <property type="entry name" value="GLUCOKINASE"/>
    <property type="match status" value="1"/>
</dbReference>
<feature type="domain" description="HTH rpiR-type" evidence="5">
    <location>
        <begin position="37"/>
        <end position="113"/>
    </location>
</feature>
<dbReference type="InterPro" id="IPR047640">
    <property type="entry name" value="RpiR-like"/>
</dbReference>
<dbReference type="Proteomes" id="UP000245911">
    <property type="component" value="Unassembled WGS sequence"/>
</dbReference>
<evidence type="ECO:0000256" key="4">
    <source>
        <dbReference type="SAM" id="MobiDB-lite"/>
    </source>
</evidence>
<dbReference type="PANTHER" id="PTHR30514:SF18">
    <property type="entry name" value="RPIR-FAMILY TRANSCRIPTIONAL REGULATOR"/>
    <property type="match status" value="1"/>
</dbReference>
<dbReference type="InterPro" id="IPR000281">
    <property type="entry name" value="HTH_RpiR"/>
</dbReference>
<keyword evidence="2" id="KW-0238">DNA-binding</keyword>
<dbReference type="PROSITE" id="PS51464">
    <property type="entry name" value="SIS"/>
    <property type="match status" value="1"/>
</dbReference>
<evidence type="ECO:0000313" key="7">
    <source>
        <dbReference type="EMBL" id="PVH30175.1"/>
    </source>
</evidence>
<dbReference type="InterPro" id="IPR001347">
    <property type="entry name" value="SIS_dom"/>
</dbReference>
<dbReference type="InterPro" id="IPR009057">
    <property type="entry name" value="Homeodomain-like_sf"/>
</dbReference>
<dbReference type="SUPFAM" id="SSF53697">
    <property type="entry name" value="SIS domain"/>
    <property type="match status" value="1"/>
</dbReference>
<dbReference type="OrthoDB" id="3574600at2"/>
<dbReference type="GO" id="GO:0097367">
    <property type="term" value="F:carbohydrate derivative binding"/>
    <property type="evidence" value="ECO:0007669"/>
    <property type="project" value="InterPro"/>
</dbReference>
<name>A0A2T8HXL6_9RHOB</name>
<evidence type="ECO:0000259" key="5">
    <source>
        <dbReference type="PROSITE" id="PS51071"/>
    </source>
</evidence>